<reference evidence="2" key="1">
    <citation type="submission" date="2020-05" db="EMBL/GenBank/DDBJ databases">
        <authorList>
            <person name="Chiriac C."/>
            <person name="Salcher M."/>
            <person name="Ghai R."/>
            <person name="Kavagutti S V."/>
        </authorList>
    </citation>
    <scope>NUCLEOTIDE SEQUENCE</scope>
</reference>
<organism evidence="2">
    <name type="scientific">uncultured Caudovirales phage</name>
    <dbReference type="NCBI Taxonomy" id="2100421"/>
    <lineage>
        <taxon>Viruses</taxon>
        <taxon>Duplodnaviria</taxon>
        <taxon>Heunggongvirae</taxon>
        <taxon>Uroviricota</taxon>
        <taxon>Caudoviricetes</taxon>
        <taxon>Peduoviridae</taxon>
        <taxon>Maltschvirus</taxon>
        <taxon>Maltschvirus maltsch</taxon>
    </lineage>
</organism>
<dbReference type="EMBL" id="LR797036">
    <property type="protein sequence ID" value="CAB4182471.1"/>
    <property type="molecule type" value="Genomic_DNA"/>
</dbReference>
<protein>
    <submittedName>
        <fullName evidence="2">Uncharacterized protein</fullName>
    </submittedName>
</protein>
<evidence type="ECO:0000313" key="1">
    <source>
        <dbReference type="EMBL" id="CAB4182471.1"/>
    </source>
</evidence>
<proteinExistence type="predicted"/>
<gene>
    <name evidence="1" type="ORF">UFOVP1083_2</name>
    <name evidence="2" type="ORF">UFOVP1327_51</name>
</gene>
<dbReference type="EMBL" id="LR797277">
    <property type="protein sequence ID" value="CAB4199533.1"/>
    <property type="molecule type" value="Genomic_DNA"/>
</dbReference>
<evidence type="ECO:0000313" key="2">
    <source>
        <dbReference type="EMBL" id="CAB4199533.1"/>
    </source>
</evidence>
<name>A0A6J5RQL2_9CAUD</name>
<sequence length="114" mass="12867">MMSDELDTAVPAPADVWEYVEQAPAYVGAIASLWSWSLNYDHSDSRRPFPIFLDLVGYSQDRYGCKCSVWGVSEADGLGWIELDLLGKALCEYADNPHDCDRWIDGLDEMEREG</sequence>
<accession>A0A6J5RQL2</accession>